<dbReference type="InterPro" id="IPR003593">
    <property type="entry name" value="AAA+_ATPase"/>
</dbReference>
<accession>A0A0R1X3Z5</accession>
<keyword evidence="1" id="KW-0813">Transport</keyword>
<gene>
    <name evidence="6" type="ORF">FC91_GL001129</name>
</gene>
<dbReference type="PANTHER" id="PTHR24220">
    <property type="entry name" value="IMPORT ATP-BINDING PROTEIN"/>
    <property type="match status" value="1"/>
</dbReference>
<dbReference type="SUPFAM" id="SSF52540">
    <property type="entry name" value="P-loop containing nucleoside triphosphate hydrolases"/>
    <property type="match status" value="1"/>
</dbReference>
<dbReference type="Gene3D" id="3.40.50.300">
    <property type="entry name" value="P-loop containing nucleotide triphosphate hydrolases"/>
    <property type="match status" value="1"/>
</dbReference>
<organism evidence="6 7">
    <name type="scientific">Schleiferilactobacillus harbinensis DSM 16991</name>
    <dbReference type="NCBI Taxonomy" id="1122147"/>
    <lineage>
        <taxon>Bacteria</taxon>
        <taxon>Bacillati</taxon>
        <taxon>Bacillota</taxon>
        <taxon>Bacilli</taxon>
        <taxon>Lactobacillales</taxon>
        <taxon>Lactobacillaceae</taxon>
        <taxon>Schleiferilactobacillus</taxon>
    </lineage>
</organism>
<keyword evidence="2" id="KW-0547">Nucleotide-binding</keyword>
<dbReference type="GO" id="GO:0098796">
    <property type="term" value="C:membrane protein complex"/>
    <property type="evidence" value="ECO:0007669"/>
    <property type="project" value="UniProtKB-ARBA"/>
</dbReference>
<dbReference type="PROSITE" id="PS50893">
    <property type="entry name" value="ABC_TRANSPORTER_2"/>
    <property type="match status" value="1"/>
</dbReference>
<dbReference type="InterPro" id="IPR017911">
    <property type="entry name" value="MacB-like_ATP-bd"/>
</dbReference>
<dbReference type="GO" id="GO:0005524">
    <property type="term" value="F:ATP binding"/>
    <property type="evidence" value="ECO:0007669"/>
    <property type="project" value="UniProtKB-KW"/>
</dbReference>
<evidence type="ECO:0000256" key="1">
    <source>
        <dbReference type="ARBA" id="ARBA00022448"/>
    </source>
</evidence>
<evidence type="ECO:0000313" key="7">
    <source>
        <dbReference type="Proteomes" id="UP000050949"/>
    </source>
</evidence>
<dbReference type="GO" id="GO:0006865">
    <property type="term" value="P:amino acid transport"/>
    <property type="evidence" value="ECO:0007669"/>
    <property type="project" value="UniProtKB-KW"/>
</dbReference>
<dbReference type="Pfam" id="PF00005">
    <property type="entry name" value="ABC_tran"/>
    <property type="match status" value="1"/>
</dbReference>
<dbReference type="PANTHER" id="PTHR24220:SF86">
    <property type="entry name" value="ABC TRANSPORTER ABCH.1"/>
    <property type="match status" value="1"/>
</dbReference>
<dbReference type="PATRIC" id="fig|1122147.4.peg.1166"/>
<dbReference type="eggNOG" id="COG1136">
    <property type="taxonomic scope" value="Bacteria"/>
</dbReference>
<dbReference type="InterPro" id="IPR015854">
    <property type="entry name" value="ABC_transpr_LolD-like"/>
</dbReference>
<protein>
    <submittedName>
        <fullName evidence="6">ABC transporter</fullName>
    </submittedName>
</protein>
<dbReference type="CDD" id="cd03255">
    <property type="entry name" value="ABC_MJ0796_LolCDE_FtsE"/>
    <property type="match status" value="1"/>
</dbReference>
<evidence type="ECO:0000313" key="6">
    <source>
        <dbReference type="EMBL" id="KRM25050.1"/>
    </source>
</evidence>
<dbReference type="InterPro" id="IPR017871">
    <property type="entry name" value="ABC_transporter-like_CS"/>
</dbReference>
<reference evidence="6 7" key="1">
    <citation type="journal article" date="2015" name="Genome Announc.">
        <title>Expanding the biotechnology potential of lactobacilli through comparative genomics of 213 strains and associated genera.</title>
        <authorList>
            <person name="Sun Z."/>
            <person name="Harris H.M."/>
            <person name="McCann A."/>
            <person name="Guo C."/>
            <person name="Argimon S."/>
            <person name="Zhang W."/>
            <person name="Yang X."/>
            <person name="Jeffery I.B."/>
            <person name="Cooney J.C."/>
            <person name="Kagawa T.F."/>
            <person name="Liu W."/>
            <person name="Song Y."/>
            <person name="Salvetti E."/>
            <person name="Wrobel A."/>
            <person name="Rasinkangas P."/>
            <person name="Parkhill J."/>
            <person name="Rea M.C."/>
            <person name="O'Sullivan O."/>
            <person name="Ritari J."/>
            <person name="Douillard F.P."/>
            <person name="Paul Ross R."/>
            <person name="Yang R."/>
            <person name="Briner A.E."/>
            <person name="Felis G.E."/>
            <person name="de Vos W.M."/>
            <person name="Barrangou R."/>
            <person name="Klaenhammer T.R."/>
            <person name="Caufield P.W."/>
            <person name="Cui Y."/>
            <person name="Zhang H."/>
            <person name="O'Toole P.W."/>
        </authorList>
    </citation>
    <scope>NUCLEOTIDE SEQUENCE [LARGE SCALE GENOMIC DNA]</scope>
    <source>
        <strain evidence="6 7">DSM 16991</strain>
    </source>
</reference>
<keyword evidence="3" id="KW-0067">ATP-binding</keyword>
<dbReference type="GO" id="GO:0016887">
    <property type="term" value="F:ATP hydrolysis activity"/>
    <property type="evidence" value="ECO:0007669"/>
    <property type="project" value="InterPro"/>
</dbReference>
<dbReference type="GO" id="GO:0005886">
    <property type="term" value="C:plasma membrane"/>
    <property type="evidence" value="ECO:0007669"/>
    <property type="project" value="TreeGrafter"/>
</dbReference>
<dbReference type="InterPro" id="IPR027417">
    <property type="entry name" value="P-loop_NTPase"/>
</dbReference>
<dbReference type="AlphaFoldDB" id="A0A0R1X3Z5"/>
<evidence type="ECO:0000259" key="5">
    <source>
        <dbReference type="PROSITE" id="PS50893"/>
    </source>
</evidence>
<dbReference type="InterPro" id="IPR003439">
    <property type="entry name" value="ABC_transporter-like_ATP-bd"/>
</dbReference>
<sequence length="236" mass="26077">MSLITMQHVVKSYTMGDEHLVVLKDVNLTVEAGEFLAIMGPSGSGKSTMMNIMGLLDTFDSGLYQLRDTDVTHLSDNERAHVRNKEIGFVFQSFNLMPRMTLLENVALPMVYAGIGRRERQDRAAAALTQVGLGDRLDHQPNEISGGQMQRVAIARAIVNRPAVIMADEPTGNLDSKTSVEIIRIFQELNAAGTTVVMVTHEPDIAQYTKRIISFRDGIIQTDQVLDQPHKAGVEE</sequence>
<dbReference type="PROSITE" id="PS00211">
    <property type="entry name" value="ABC_TRANSPORTER_1"/>
    <property type="match status" value="1"/>
</dbReference>
<keyword evidence="4" id="KW-0029">Amino-acid transport</keyword>
<dbReference type="FunFam" id="3.40.50.300:FF:000032">
    <property type="entry name" value="Export ABC transporter ATP-binding protein"/>
    <property type="match status" value="1"/>
</dbReference>
<dbReference type="EMBL" id="AZFW01000128">
    <property type="protein sequence ID" value="KRM25050.1"/>
    <property type="molecule type" value="Genomic_DNA"/>
</dbReference>
<evidence type="ECO:0000256" key="3">
    <source>
        <dbReference type="ARBA" id="ARBA00022840"/>
    </source>
</evidence>
<evidence type="ECO:0000256" key="2">
    <source>
        <dbReference type="ARBA" id="ARBA00022741"/>
    </source>
</evidence>
<evidence type="ECO:0000256" key="4">
    <source>
        <dbReference type="ARBA" id="ARBA00022970"/>
    </source>
</evidence>
<dbReference type="SMART" id="SM00382">
    <property type="entry name" value="AAA"/>
    <property type="match status" value="1"/>
</dbReference>
<proteinExistence type="predicted"/>
<dbReference type="GO" id="GO:0022857">
    <property type="term" value="F:transmembrane transporter activity"/>
    <property type="evidence" value="ECO:0007669"/>
    <property type="project" value="UniProtKB-ARBA"/>
</dbReference>
<dbReference type="RefSeq" id="WP_371859391.1">
    <property type="nucleotide sequence ID" value="NZ_AUEH01000040.1"/>
</dbReference>
<feature type="domain" description="ABC transporter" evidence="5">
    <location>
        <begin position="4"/>
        <end position="236"/>
    </location>
</feature>
<comment type="caution">
    <text evidence="6">The sequence shown here is derived from an EMBL/GenBank/DDBJ whole genome shotgun (WGS) entry which is preliminary data.</text>
</comment>
<name>A0A0R1X3Z5_9LACO</name>
<dbReference type="Proteomes" id="UP000050949">
    <property type="component" value="Unassembled WGS sequence"/>
</dbReference>